<accession>A0A8H4PCM7</accession>
<evidence type="ECO:0000256" key="1">
    <source>
        <dbReference type="ARBA" id="ARBA00022737"/>
    </source>
</evidence>
<comment type="caution">
    <text evidence="4">The sequence shown here is derived from an EMBL/GenBank/DDBJ whole genome shotgun (WGS) entry which is preliminary data.</text>
</comment>
<evidence type="ECO:0000313" key="5">
    <source>
        <dbReference type="Proteomes" id="UP000554235"/>
    </source>
</evidence>
<keyword evidence="1" id="KW-0677">Repeat</keyword>
<dbReference type="InterPro" id="IPR027417">
    <property type="entry name" value="P-loop_NTPase"/>
</dbReference>
<dbReference type="InterPro" id="IPR056884">
    <property type="entry name" value="NPHP3-like_N"/>
</dbReference>
<protein>
    <submittedName>
        <fullName evidence="4">Zinc finger protein</fullName>
    </submittedName>
</protein>
<dbReference type="PROSITE" id="PS50837">
    <property type="entry name" value="NACHT"/>
    <property type="match status" value="1"/>
</dbReference>
<dbReference type="InterPro" id="IPR007111">
    <property type="entry name" value="NACHT_NTPase"/>
</dbReference>
<dbReference type="OrthoDB" id="21416at2759"/>
<gene>
    <name evidence="4" type="ORF">FALBO_5489</name>
</gene>
<reference evidence="4 5" key="1">
    <citation type="submission" date="2020-01" db="EMBL/GenBank/DDBJ databases">
        <title>Identification and distribution of gene clusters putatively required for synthesis of sphingolipid metabolism inhibitors in phylogenetically diverse species of the filamentous fungus Fusarium.</title>
        <authorList>
            <person name="Kim H.-S."/>
            <person name="Busman M."/>
            <person name="Brown D.W."/>
            <person name="Divon H."/>
            <person name="Uhlig S."/>
            <person name="Proctor R.H."/>
        </authorList>
    </citation>
    <scope>NUCLEOTIDE SEQUENCE [LARGE SCALE GENOMIC DNA]</scope>
    <source>
        <strain evidence="4 5">NRRL 20459</strain>
    </source>
</reference>
<dbReference type="AlphaFoldDB" id="A0A8H4PCM7"/>
<dbReference type="PANTHER" id="PTHR10039">
    <property type="entry name" value="AMELOGENIN"/>
    <property type="match status" value="1"/>
</dbReference>
<keyword evidence="5" id="KW-1185">Reference proteome</keyword>
<evidence type="ECO:0000259" key="3">
    <source>
        <dbReference type="PROSITE" id="PS50837"/>
    </source>
</evidence>
<feature type="domain" description="NACHT" evidence="3">
    <location>
        <begin position="95"/>
        <end position="212"/>
    </location>
</feature>
<organism evidence="4 5">
    <name type="scientific">Fusarium albosuccineum</name>
    <dbReference type="NCBI Taxonomy" id="1237068"/>
    <lineage>
        <taxon>Eukaryota</taxon>
        <taxon>Fungi</taxon>
        <taxon>Dikarya</taxon>
        <taxon>Ascomycota</taxon>
        <taxon>Pezizomycotina</taxon>
        <taxon>Sordariomycetes</taxon>
        <taxon>Hypocreomycetidae</taxon>
        <taxon>Hypocreales</taxon>
        <taxon>Nectriaceae</taxon>
        <taxon>Fusarium</taxon>
        <taxon>Fusarium decemcellulare species complex</taxon>
    </lineage>
</organism>
<proteinExistence type="predicted"/>
<dbReference type="EMBL" id="JAADYS010000718">
    <property type="protein sequence ID" value="KAF4467640.1"/>
    <property type="molecule type" value="Genomic_DNA"/>
</dbReference>
<sequence length="488" mass="55896">MEETQRRGQSIEDKLDRLDKDLQERDRKDTERDLAAHQYDLSRHRLLVENMINAPDYYDDHQIASRKRHQSAPGNWILDHPLILGWLETSSRANRKIYLSGIPGAGKTVLTSRLINHLEQRRLSNKGSAEKFSVAYFYFKHTQSTKQSMVSLLLALLSQLITQDESLLDHVYQSYCMTDQQQLRSFDTVSDLAMKAIQSQSRCFIIVDGLDESGWMNRYRRVIIRVLGNPEQAESEAKSDGARQILGVIMCADRPLHWREIQSKFCIDVRKGEANLLRKPLKTYKELCGSLVDASFLEPAFSSAGEEVVDLVHSSAKRYLIENKVITMAVENAKMALFCAEYLLSRPLTPGISKLEVQRHATEGYYGFQDYAVAFWWKHAQQVLSTSGLETEMGQKTLKAVYRAMVDIGELERDESPHNSPVSILDLKSKLERVPQDPRVWGSIKICEMRTVAIREVIDSLLHQSDDAGHTVVPLYGPWPRGRVMKRW</sequence>
<dbReference type="Pfam" id="PF24883">
    <property type="entry name" value="NPHP3_N"/>
    <property type="match status" value="1"/>
</dbReference>
<evidence type="ECO:0000313" key="4">
    <source>
        <dbReference type="EMBL" id="KAF4467640.1"/>
    </source>
</evidence>
<name>A0A8H4PCM7_9HYPO</name>
<dbReference type="SUPFAM" id="SSF52540">
    <property type="entry name" value="P-loop containing nucleoside triphosphate hydrolases"/>
    <property type="match status" value="1"/>
</dbReference>
<dbReference type="Gene3D" id="3.40.50.300">
    <property type="entry name" value="P-loop containing nucleotide triphosphate hydrolases"/>
    <property type="match status" value="1"/>
</dbReference>
<dbReference type="PANTHER" id="PTHR10039:SF14">
    <property type="entry name" value="NACHT DOMAIN-CONTAINING PROTEIN"/>
    <property type="match status" value="1"/>
</dbReference>
<dbReference type="Proteomes" id="UP000554235">
    <property type="component" value="Unassembled WGS sequence"/>
</dbReference>
<evidence type="ECO:0000256" key="2">
    <source>
        <dbReference type="SAM" id="MobiDB-lite"/>
    </source>
</evidence>
<feature type="region of interest" description="Disordered" evidence="2">
    <location>
        <begin position="1"/>
        <end position="33"/>
    </location>
</feature>